<feature type="domain" description="Glucose-methanol-choline oxidoreductase N-terminal" evidence="7">
    <location>
        <begin position="271"/>
        <end position="499"/>
    </location>
</feature>
<dbReference type="eggNOG" id="ENOG502QSD8">
    <property type="taxonomic scope" value="Eukaryota"/>
</dbReference>
<evidence type="ECO:0000259" key="7">
    <source>
        <dbReference type="Pfam" id="PF00732"/>
    </source>
</evidence>
<feature type="active site" description="Proton acceptor" evidence="5">
    <location>
        <position position="673"/>
    </location>
</feature>
<feature type="domain" description="Glucose-methanol-choline oxidoreductase C-terminal" evidence="9">
    <location>
        <begin position="582"/>
        <end position="725"/>
    </location>
</feature>
<feature type="domain" description="FAD-dependent oxidoreductase 2 FAD-binding" evidence="8">
    <location>
        <begin position="223"/>
        <end position="255"/>
    </location>
</feature>
<evidence type="ECO:0000259" key="9">
    <source>
        <dbReference type="Pfam" id="PF05199"/>
    </source>
</evidence>
<dbReference type="GO" id="GO:0016020">
    <property type="term" value="C:membrane"/>
    <property type="evidence" value="ECO:0007669"/>
    <property type="project" value="UniProtKB-SubCell"/>
</dbReference>
<comment type="similarity">
    <text evidence="1">Belongs to the GMC oxidoreductase family.</text>
</comment>
<keyword evidence="2" id="KW-0285">Flavoprotein</keyword>
<keyword evidence="11" id="KW-1185">Reference proteome</keyword>
<dbReference type="RefSeq" id="XP_007837981.1">
    <property type="nucleotide sequence ID" value="XM_007839790.1"/>
</dbReference>
<dbReference type="PANTHER" id="PTHR46056">
    <property type="entry name" value="LONG-CHAIN-ALCOHOL OXIDASE"/>
    <property type="match status" value="1"/>
</dbReference>
<dbReference type="EMBL" id="KI912116">
    <property type="protein sequence ID" value="ETS77335.1"/>
    <property type="molecule type" value="Genomic_DNA"/>
</dbReference>
<dbReference type="InterPro" id="IPR036188">
    <property type="entry name" value="FAD/NAD-bd_sf"/>
</dbReference>
<gene>
    <name evidence="10" type="ORF">PFICI_11209</name>
</gene>
<dbReference type="OrthoDB" id="269227at2759"/>
<dbReference type="InterPro" id="IPR007867">
    <property type="entry name" value="GMC_OxRtase_C"/>
</dbReference>
<evidence type="ECO:0000256" key="4">
    <source>
        <dbReference type="ARBA" id="ARBA00023002"/>
    </source>
</evidence>
<protein>
    <submittedName>
        <fullName evidence="10">Uncharacterized protein</fullName>
    </submittedName>
</protein>
<evidence type="ECO:0000313" key="11">
    <source>
        <dbReference type="Proteomes" id="UP000030651"/>
    </source>
</evidence>
<dbReference type="Pfam" id="PF05199">
    <property type="entry name" value="GMC_oxred_C"/>
    <property type="match status" value="1"/>
</dbReference>
<dbReference type="HOGENOM" id="CLU_008878_3_1_1"/>
<keyword evidence="4" id="KW-0560">Oxidoreductase</keyword>
<dbReference type="InterPro" id="IPR003953">
    <property type="entry name" value="FAD-dep_OxRdtase_2_FAD-bd"/>
</dbReference>
<name>W3WU04_PESFW</name>
<evidence type="ECO:0000259" key="8">
    <source>
        <dbReference type="Pfam" id="PF00890"/>
    </source>
</evidence>
<dbReference type="InParanoid" id="W3WU04"/>
<dbReference type="InterPro" id="IPR000172">
    <property type="entry name" value="GMC_OxRdtase_N"/>
</dbReference>
<dbReference type="GO" id="GO:0050660">
    <property type="term" value="F:flavin adenine dinucleotide binding"/>
    <property type="evidence" value="ECO:0007669"/>
    <property type="project" value="InterPro"/>
</dbReference>
<evidence type="ECO:0000256" key="2">
    <source>
        <dbReference type="ARBA" id="ARBA00022630"/>
    </source>
</evidence>
<reference evidence="11" key="1">
    <citation type="journal article" date="2015" name="BMC Genomics">
        <title>Genomic and transcriptomic analysis of the endophytic fungus Pestalotiopsis fici reveals its lifestyle and high potential for synthesis of natural products.</title>
        <authorList>
            <person name="Wang X."/>
            <person name="Zhang X."/>
            <person name="Liu L."/>
            <person name="Xiang M."/>
            <person name="Wang W."/>
            <person name="Sun X."/>
            <person name="Che Y."/>
            <person name="Guo L."/>
            <person name="Liu G."/>
            <person name="Guo L."/>
            <person name="Wang C."/>
            <person name="Yin W.B."/>
            <person name="Stadler M."/>
            <person name="Zhang X."/>
            <person name="Liu X."/>
        </authorList>
    </citation>
    <scope>NUCLEOTIDE SEQUENCE [LARGE SCALE GENOMIC DNA]</scope>
    <source>
        <strain evidence="11">W106-1 / CGMCC3.15140</strain>
    </source>
</reference>
<evidence type="ECO:0000256" key="1">
    <source>
        <dbReference type="ARBA" id="ARBA00010790"/>
    </source>
</evidence>
<dbReference type="PANTHER" id="PTHR46056:SF12">
    <property type="entry name" value="LONG-CHAIN-ALCOHOL OXIDASE"/>
    <property type="match status" value="1"/>
</dbReference>
<evidence type="ECO:0000256" key="3">
    <source>
        <dbReference type="ARBA" id="ARBA00022827"/>
    </source>
</evidence>
<dbReference type="GO" id="GO:0046577">
    <property type="term" value="F:long-chain-alcohol oxidase activity"/>
    <property type="evidence" value="ECO:0007669"/>
    <property type="project" value="UniProtKB-EC"/>
</dbReference>
<accession>W3WU04</accession>
<dbReference type="SUPFAM" id="SSF51905">
    <property type="entry name" value="FAD/NAD(P)-binding domain"/>
    <property type="match status" value="1"/>
</dbReference>
<evidence type="ECO:0000313" key="10">
    <source>
        <dbReference type="EMBL" id="ETS77335.1"/>
    </source>
</evidence>
<feature type="region of interest" description="Disordered" evidence="6">
    <location>
        <begin position="1"/>
        <end position="23"/>
    </location>
</feature>
<organism evidence="10 11">
    <name type="scientific">Pestalotiopsis fici (strain W106-1 / CGMCC3.15140)</name>
    <dbReference type="NCBI Taxonomy" id="1229662"/>
    <lineage>
        <taxon>Eukaryota</taxon>
        <taxon>Fungi</taxon>
        <taxon>Dikarya</taxon>
        <taxon>Ascomycota</taxon>
        <taxon>Pezizomycotina</taxon>
        <taxon>Sordariomycetes</taxon>
        <taxon>Xylariomycetidae</taxon>
        <taxon>Amphisphaeriales</taxon>
        <taxon>Sporocadaceae</taxon>
        <taxon>Pestalotiopsis</taxon>
    </lineage>
</organism>
<dbReference type="Pfam" id="PF00732">
    <property type="entry name" value="GMC_oxred_N"/>
    <property type="match status" value="1"/>
</dbReference>
<dbReference type="AlphaFoldDB" id="W3WU04"/>
<dbReference type="Pfam" id="PF00890">
    <property type="entry name" value="FAD_binding_2"/>
    <property type="match status" value="1"/>
</dbReference>
<dbReference type="OMA" id="RNVKGCW"/>
<dbReference type="Proteomes" id="UP000030651">
    <property type="component" value="Unassembled WGS sequence"/>
</dbReference>
<keyword evidence="3" id="KW-0274">FAD</keyword>
<evidence type="ECO:0000256" key="6">
    <source>
        <dbReference type="SAM" id="MobiDB-lite"/>
    </source>
</evidence>
<dbReference type="KEGG" id="pfy:PFICI_11209"/>
<dbReference type="GeneID" id="19276222"/>
<proteinExistence type="inferred from homology"/>
<evidence type="ECO:0000256" key="5">
    <source>
        <dbReference type="PIRSR" id="PIRSR028937-1"/>
    </source>
</evidence>
<sequence>MATKEVPASELGHQDVKLPDPPSSSFFTDAQWKTWWALMDTVIPSIGPQSAEVQGRYEVSPTQLQSYYEACKSKLNSPPSQAEFEAYLSEKPSDNEAFRSHMYRTLSGLPKEQREQLGGAINMLGTRFGSLMISGYMTPFHDLPAEAREKIIQAWQASYFTKFHGLAKSVTALATNHWIQHSPGFRSLSGWKDVPEGYKAAKVQDYTFKQFEAGDDPLTIDTDVVIVGSGCGGGVCAEVLAKAGHRVLVVEKGYYFPPSHLPMREDTGAYHLFDGNGIITSEDGTLSIMSGSTWGGGGAVNWGVSLQPPEYVRQDWAKKHGLPVFATQEFQNSLDRVCEFMGVSDATVQQNHRGQVLLDGAKKLGYKAKVTPHNNGNAEHYCGHCHLGCGSAGKKGPAVSWLPAAAKNGAEFIEGFQVDKVTFDDFASGKKASGVKGKWVSRDAEGGLNGPLGKRVTRDIEIKAKKVIISGGSLWSPVILQKSGLANPQIGRNLAMHPVTVIFGYWKQDVNPWEGCAISSVVTTFEDLDNEGNGTKLEALSMVPSIVFPQYRWRSGIDFKMSALRYRNLNAFFSMPRDRDTGHIYTDPETGRPRIVYTPGAFDRANALEGVIGLLKILFAEGAEEIRTSMKGIDPFIRSTDEDEKQEAARFEKWLATVRATGVSASDGWGCAHQMGSCRMSKSAEDGVVDAKGKVWGVEGLHVADASVFPTATGVNPMVTTMAVADMIAKGIAADLDGLKA</sequence>
<dbReference type="Gene3D" id="3.50.50.60">
    <property type="entry name" value="FAD/NAD(P)-binding domain"/>
    <property type="match status" value="2"/>
</dbReference>